<dbReference type="RefSeq" id="WP_055732532.1">
    <property type="nucleotide sequence ID" value="NZ_BMDY01000010.1"/>
</dbReference>
<dbReference type="PROSITE" id="PS01124">
    <property type="entry name" value="HTH_ARAC_FAMILY_2"/>
    <property type="match status" value="1"/>
</dbReference>
<keyword evidence="1" id="KW-0805">Transcription regulation</keyword>
<dbReference type="InterPro" id="IPR018060">
    <property type="entry name" value="HTH_AraC"/>
</dbReference>
<dbReference type="Pfam" id="PF12833">
    <property type="entry name" value="HTH_18"/>
    <property type="match status" value="1"/>
</dbReference>
<gene>
    <name evidence="5" type="ORF">GCM10007414_19900</name>
</gene>
<sequence>MVEPLILSKHLAKSLGHSHLRIAGEYWHLSEILQLQALLFEHAPVLNEGLVWWAKCVSLLDRSVYVELQEQAEGVSLSLRCREQHSAPSWAENLLGQLYQQLQQRCEASQLKLLNAQSLWLAEAARSLSLAQQSELHHLAKKVLVLLMHQSIERPDLQTQLRRSIQAGIEQPLNIAGVAKQLGLSTRTLQRRLNAKQLNFSQLVEDEKKTLALNLLADTNLPVAQIALRLGYDDPANFHRSFRRWFNFKPSAYRRQCQQNRVQSKQMPVRLHYARGPIGQPGELHTQEGQVWLEVDNIAFEKVVSVECKDHDGIWRHYPAFFNDFLAEGTELWSTANLPVAQPLRFRLRYEVDGEIYVNDNQQQDYLVTQRLLLGAPSYIVPTLHMIKIGFAYQLFIELACRLEGVAQILCYVDELQQPLALQQVSSNSHYSMWSLSSPFPTLAKRCSFRLYDAQSQELATQHYPQYYQFVPPLA</sequence>
<dbReference type="PRINTS" id="PR00032">
    <property type="entry name" value="HTHARAC"/>
</dbReference>
<name>A0ABQ1I300_9ALTE</name>
<keyword evidence="3" id="KW-0804">Transcription</keyword>
<reference evidence="6" key="1">
    <citation type="journal article" date="2019" name="Int. J. Syst. Evol. Microbiol.">
        <title>The Global Catalogue of Microorganisms (GCM) 10K type strain sequencing project: providing services to taxonomists for standard genome sequencing and annotation.</title>
        <authorList>
            <consortium name="The Broad Institute Genomics Platform"/>
            <consortium name="The Broad Institute Genome Sequencing Center for Infectious Disease"/>
            <person name="Wu L."/>
            <person name="Ma J."/>
        </authorList>
    </citation>
    <scope>NUCLEOTIDE SEQUENCE [LARGE SCALE GENOMIC DNA]</scope>
    <source>
        <strain evidence="6">CGMCC 1.10131</strain>
    </source>
</reference>
<dbReference type="Gene3D" id="2.60.40.2440">
    <property type="entry name" value="Carbohydrate binding type-21 domain"/>
    <property type="match status" value="1"/>
</dbReference>
<keyword evidence="2" id="KW-0238">DNA-binding</keyword>
<evidence type="ECO:0000313" key="5">
    <source>
        <dbReference type="EMBL" id="GGB06562.1"/>
    </source>
</evidence>
<dbReference type="Gene3D" id="1.10.10.60">
    <property type="entry name" value="Homeodomain-like"/>
    <property type="match status" value="1"/>
</dbReference>
<keyword evidence="6" id="KW-1185">Reference proteome</keyword>
<dbReference type="EMBL" id="BMDY01000010">
    <property type="protein sequence ID" value="GGB06562.1"/>
    <property type="molecule type" value="Genomic_DNA"/>
</dbReference>
<evidence type="ECO:0000313" key="6">
    <source>
        <dbReference type="Proteomes" id="UP000651977"/>
    </source>
</evidence>
<feature type="domain" description="HTH araC/xylS-type" evidence="4">
    <location>
        <begin position="159"/>
        <end position="256"/>
    </location>
</feature>
<proteinExistence type="predicted"/>
<evidence type="ECO:0000256" key="3">
    <source>
        <dbReference type="ARBA" id="ARBA00023163"/>
    </source>
</evidence>
<dbReference type="PANTHER" id="PTHR47894:SF4">
    <property type="entry name" value="HTH-TYPE TRANSCRIPTIONAL REGULATOR GADX"/>
    <property type="match status" value="1"/>
</dbReference>
<dbReference type="Proteomes" id="UP000651977">
    <property type="component" value="Unassembled WGS sequence"/>
</dbReference>
<dbReference type="InterPro" id="IPR020449">
    <property type="entry name" value="Tscrpt_reg_AraC-type_HTH"/>
</dbReference>
<dbReference type="SMART" id="SM00342">
    <property type="entry name" value="HTH_ARAC"/>
    <property type="match status" value="1"/>
</dbReference>
<dbReference type="PANTHER" id="PTHR47894">
    <property type="entry name" value="HTH-TYPE TRANSCRIPTIONAL REGULATOR GADX"/>
    <property type="match status" value="1"/>
</dbReference>
<dbReference type="SUPFAM" id="SSF46689">
    <property type="entry name" value="Homeodomain-like"/>
    <property type="match status" value="1"/>
</dbReference>
<evidence type="ECO:0000259" key="4">
    <source>
        <dbReference type="PROSITE" id="PS01124"/>
    </source>
</evidence>
<dbReference type="InterPro" id="IPR009057">
    <property type="entry name" value="Homeodomain-like_sf"/>
</dbReference>
<protein>
    <submittedName>
        <fullName evidence="5">AraC family transcriptional regulator</fullName>
    </submittedName>
</protein>
<organism evidence="5 6">
    <name type="scientific">Agarivorans gilvus</name>
    <dbReference type="NCBI Taxonomy" id="680279"/>
    <lineage>
        <taxon>Bacteria</taxon>
        <taxon>Pseudomonadati</taxon>
        <taxon>Pseudomonadota</taxon>
        <taxon>Gammaproteobacteria</taxon>
        <taxon>Alteromonadales</taxon>
        <taxon>Alteromonadaceae</taxon>
        <taxon>Agarivorans</taxon>
    </lineage>
</organism>
<accession>A0ABQ1I300</accession>
<evidence type="ECO:0000256" key="1">
    <source>
        <dbReference type="ARBA" id="ARBA00023015"/>
    </source>
</evidence>
<dbReference type="InterPro" id="IPR038175">
    <property type="entry name" value="CBM21_dom_sf"/>
</dbReference>
<comment type="caution">
    <text evidence="5">The sequence shown here is derived from an EMBL/GenBank/DDBJ whole genome shotgun (WGS) entry which is preliminary data.</text>
</comment>
<evidence type="ECO:0000256" key="2">
    <source>
        <dbReference type="ARBA" id="ARBA00023125"/>
    </source>
</evidence>